<dbReference type="RefSeq" id="WP_010850278.1">
    <property type="nucleotide sequence ID" value="NZ_HF570956.1"/>
</dbReference>
<dbReference type="Gene3D" id="3.40.50.2000">
    <property type="entry name" value="Glycogen Phosphorylase B"/>
    <property type="match status" value="1"/>
</dbReference>
<dbReference type="Gene3D" id="3.90.550.10">
    <property type="entry name" value="Spore Coat Polysaccharide Biosynthesis Protein SpsA, Chain A"/>
    <property type="match status" value="1"/>
</dbReference>
<evidence type="ECO:0000313" key="5">
    <source>
        <dbReference type="Proteomes" id="UP000013167"/>
    </source>
</evidence>
<protein>
    <recommendedName>
        <fullName evidence="6">Glycosyltransferase</fullName>
    </recommendedName>
</protein>
<keyword evidence="1" id="KW-0808">Transferase</keyword>
<evidence type="ECO:0000313" key="4">
    <source>
        <dbReference type="EMBL" id="CCH70429.1"/>
    </source>
</evidence>
<keyword evidence="5" id="KW-1185">Reference proteome</keyword>
<comment type="caution">
    <text evidence="4">The sequence shown here is derived from an EMBL/GenBank/DDBJ whole genome shotgun (WGS) entry which is preliminary data.</text>
</comment>
<dbReference type="Proteomes" id="UP000013167">
    <property type="component" value="Unassembled WGS sequence"/>
</dbReference>
<dbReference type="HOGENOM" id="CLU_390723_0_0_11"/>
<dbReference type="AlphaFoldDB" id="N0E5B7"/>
<dbReference type="CDD" id="cd04186">
    <property type="entry name" value="GT_2_like_c"/>
    <property type="match status" value="1"/>
</dbReference>
<evidence type="ECO:0000256" key="1">
    <source>
        <dbReference type="ARBA" id="ARBA00022679"/>
    </source>
</evidence>
<reference evidence="4 5" key="1">
    <citation type="journal article" date="2013" name="ISME J.">
        <title>A metabolic model for members of the genus Tetrasphaera involved in enhanced biological phosphorus removal.</title>
        <authorList>
            <person name="Kristiansen R."/>
            <person name="Nguyen H.T.T."/>
            <person name="Saunders A.M."/>
            <person name="Nielsen J.L."/>
            <person name="Wimmer R."/>
            <person name="Le V.Q."/>
            <person name="McIlroy S.J."/>
            <person name="Petrovski S."/>
            <person name="Seviour R.J."/>
            <person name="Calteau A."/>
            <person name="Nielsen K.L."/>
            <person name="Nielsen P.H."/>
        </authorList>
    </citation>
    <scope>NUCLEOTIDE SEQUENCE [LARGE SCALE GENOMIC DNA]</scope>
    <source>
        <strain evidence="4 5">Lp2</strain>
    </source>
</reference>
<dbReference type="eggNOG" id="COG1216">
    <property type="taxonomic scope" value="Bacteria"/>
</dbReference>
<dbReference type="InterPro" id="IPR001296">
    <property type="entry name" value="Glyco_trans_1"/>
</dbReference>
<dbReference type="PANTHER" id="PTHR43179">
    <property type="entry name" value="RHAMNOSYLTRANSFERASE WBBL"/>
    <property type="match status" value="1"/>
</dbReference>
<dbReference type="PANTHER" id="PTHR43179:SF7">
    <property type="entry name" value="RHAMNOSYLTRANSFERASE WBBL"/>
    <property type="match status" value="1"/>
</dbReference>
<dbReference type="STRING" id="1193181.BN10_570036"/>
<dbReference type="EMBL" id="CAIZ01000127">
    <property type="protein sequence ID" value="CCH70429.1"/>
    <property type="molecule type" value="Genomic_DNA"/>
</dbReference>
<dbReference type="eggNOG" id="COG0438">
    <property type="taxonomic scope" value="Bacteria"/>
</dbReference>
<dbReference type="GO" id="GO:0016757">
    <property type="term" value="F:glycosyltransferase activity"/>
    <property type="evidence" value="ECO:0007669"/>
    <property type="project" value="InterPro"/>
</dbReference>
<gene>
    <name evidence="4" type="ORF">BN10_570036</name>
</gene>
<accession>N0E5B7</accession>
<proteinExistence type="predicted"/>
<dbReference type="InterPro" id="IPR001173">
    <property type="entry name" value="Glyco_trans_2-like"/>
</dbReference>
<dbReference type="SUPFAM" id="SSF53448">
    <property type="entry name" value="Nucleotide-diphospho-sugar transferases"/>
    <property type="match status" value="1"/>
</dbReference>
<sequence length="785" mass="86179">MNTRDDDLARWQAEAAAMPADVLTHRHAKKLETMAQLREQARAARAALADAPVVLPAGPVREWNARRVLGLITNPMRLGRAVERHTRTGRHTVASIPQIVRREGGARPAARKALGLALRDGPGGVRVLVPPPVLRAPAPQPTPAPITPAWYDDQAPEVSVVVLNWNRSDVTLECLHSLWEHTAGHRYEIVLVDNGSRDSDRARFASLPGPCRTVLLDINRYFGEGNNIGVDRAKAPLVVLMNNDVTVTPGWLEPLVSTLQDSPGCGLVGPKFIYPNGLLQEAGGLLDENAHSVQVGKYQDPTLPEFNQSGPVDYVSAACCLFRKEDFERVLGFDMRYEPAYYEDADLCLKLNQLGLSVVYVSESTVVHHESVTTSDTSHGLELNNISELNRMKFLGRWGDYLRTGRHESAPARSPLIQCSIQDDRPTVGLYTPFELTPGGGERYLLTVAMEALAHGRQVHLVTPAPYSRVRLTALAAMFGLDLDGLCLTPLDEAERRGPFDEWIALSNQLVPPVRSMGLRNTLLCQFPFRSGVEQWRARLHWLAEYQQIAVYSPFTADAVRARLAEANVAPLPITVLTPPVDLAADPIRPGKAGIVSVGRFFSGDHSKRQDLQIEAFRHLVESGRADGVTLHLVGSSATRPIHRQFLIDCIDAAKGLAVQFHVDAPLSEVTDLYAASSIYWHSSGLGVDPTVEPERCEHFGIAPIEAMAHGTIPVVVNNGGPAATVRDGIDGYHYDSVEGLAARTAELLSRTEDELRPMREMARSRAQQFSREAFGEALASTFDW</sequence>
<dbReference type="InterPro" id="IPR029044">
    <property type="entry name" value="Nucleotide-diphossugar_trans"/>
</dbReference>
<evidence type="ECO:0000259" key="3">
    <source>
        <dbReference type="Pfam" id="PF00535"/>
    </source>
</evidence>
<name>N0E5B7_9MICO</name>
<evidence type="ECO:0000259" key="2">
    <source>
        <dbReference type="Pfam" id="PF00534"/>
    </source>
</evidence>
<dbReference type="SUPFAM" id="SSF53756">
    <property type="entry name" value="UDP-Glycosyltransferase/glycogen phosphorylase"/>
    <property type="match status" value="1"/>
</dbReference>
<evidence type="ECO:0008006" key="6">
    <source>
        <dbReference type="Google" id="ProtNLM"/>
    </source>
</evidence>
<dbReference type="OrthoDB" id="3177103at2"/>
<dbReference type="Pfam" id="PF00535">
    <property type="entry name" value="Glycos_transf_2"/>
    <property type="match status" value="1"/>
</dbReference>
<dbReference type="Pfam" id="PF00534">
    <property type="entry name" value="Glycos_transf_1"/>
    <property type="match status" value="1"/>
</dbReference>
<dbReference type="CDD" id="cd03801">
    <property type="entry name" value="GT4_PimA-like"/>
    <property type="match status" value="1"/>
</dbReference>
<feature type="domain" description="Glycosyltransferase 2-like" evidence="3">
    <location>
        <begin position="159"/>
        <end position="329"/>
    </location>
</feature>
<organism evidence="4 5">
    <name type="scientific">Phycicoccus elongatus Lp2</name>
    <dbReference type="NCBI Taxonomy" id="1193181"/>
    <lineage>
        <taxon>Bacteria</taxon>
        <taxon>Bacillati</taxon>
        <taxon>Actinomycetota</taxon>
        <taxon>Actinomycetes</taxon>
        <taxon>Micrococcales</taxon>
        <taxon>Intrasporangiaceae</taxon>
        <taxon>Phycicoccus</taxon>
    </lineage>
</organism>
<feature type="domain" description="Glycosyl transferase family 1" evidence="2">
    <location>
        <begin position="589"/>
        <end position="762"/>
    </location>
</feature>